<dbReference type="AlphaFoldDB" id="A0A5C3MNZ7"/>
<sequence length="58" mass="6476">MVTVLTGRQRYPRHATSSWGLISRVASDLRDRSYIRDVLRQNGSSKTVQSISQAAVSL</sequence>
<feature type="non-terminal residue" evidence="1">
    <location>
        <position position="58"/>
    </location>
</feature>
<protein>
    <submittedName>
        <fullName evidence="1">Uncharacterized protein</fullName>
    </submittedName>
</protein>
<gene>
    <name evidence="1" type="ORF">OE88DRAFT_1667361</name>
</gene>
<dbReference type="EMBL" id="ML213528">
    <property type="protein sequence ID" value="TFK46700.1"/>
    <property type="molecule type" value="Genomic_DNA"/>
</dbReference>
<proteinExistence type="predicted"/>
<evidence type="ECO:0000313" key="2">
    <source>
        <dbReference type="Proteomes" id="UP000305948"/>
    </source>
</evidence>
<dbReference type="Proteomes" id="UP000305948">
    <property type="component" value="Unassembled WGS sequence"/>
</dbReference>
<evidence type="ECO:0000313" key="1">
    <source>
        <dbReference type="EMBL" id="TFK46700.1"/>
    </source>
</evidence>
<reference evidence="1 2" key="1">
    <citation type="journal article" date="2019" name="Nat. Ecol. Evol.">
        <title>Megaphylogeny resolves global patterns of mushroom evolution.</title>
        <authorList>
            <person name="Varga T."/>
            <person name="Krizsan K."/>
            <person name="Foldi C."/>
            <person name="Dima B."/>
            <person name="Sanchez-Garcia M."/>
            <person name="Sanchez-Ramirez S."/>
            <person name="Szollosi G.J."/>
            <person name="Szarkandi J.G."/>
            <person name="Papp V."/>
            <person name="Albert L."/>
            <person name="Andreopoulos W."/>
            <person name="Angelini C."/>
            <person name="Antonin V."/>
            <person name="Barry K.W."/>
            <person name="Bougher N.L."/>
            <person name="Buchanan P."/>
            <person name="Buyck B."/>
            <person name="Bense V."/>
            <person name="Catcheside P."/>
            <person name="Chovatia M."/>
            <person name="Cooper J."/>
            <person name="Damon W."/>
            <person name="Desjardin D."/>
            <person name="Finy P."/>
            <person name="Geml J."/>
            <person name="Haridas S."/>
            <person name="Hughes K."/>
            <person name="Justo A."/>
            <person name="Karasinski D."/>
            <person name="Kautmanova I."/>
            <person name="Kiss B."/>
            <person name="Kocsube S."/>
            <person name="Kotiranta H."/>
            <person name="LaButti K.M."/>
            <person name="Lechner B.E."/>
            <person name="Liimatainen K."/>
            <person name="Lipzen A."/>
            <person name="Lukacs Z."/>
            <person name="Mihaltcheva S."/>
            <person name="Morgado L.N."/>
            <person name="Niskanen T."/>
            <person name="Noordeloos M.E."/>
            <person name="Ohm R.A."/>
            <person name="Ortiz-Santana B."/>
            <person name="Ovrebo C."/>
            <person name="Racz N."/>
            <person name="Riley R."/>
            <person name="Savchenko A."/>
            <person name="Shiryaev A."/>
            <person name="Soop K."/>
            <person name="Spirin V."/>
            <person name="Szebenyi C."/>
            <person name="Tomsovsky M."/>
            <person name="Tulloss R.E."/>
            <person name="Uehling J."/>
            <person name="Grigoriev I.V."/>
            <person name="Vagvolgyi C."/>
            <person name="Papp T."/>
            <person name="Martin F.M."/>
            <person name="Miettinen O."/>
            <person name="Hibbett D.S."/>
            <person name="Nagy L.G."/>
        </authorList>
    </citation>
    <scope>NUCLEOTIDE SEQUENCE [LARGE SCALE GENOMIC DNA]</scope>
    <source>
        <strain evidence="1 2">OMC1185</strain>
    </source>
</reference>
<name>A0A5C3MNZ7_9AGAM</name>
<organism evidence="1 2">
    <name type="scientific">Heliocybe sulcata</name>
    <dbReference type="NCBI Taxonomy" id="5364"/>
    <lineage>
        <taxon>Eukaryota</taxon>
        <taxon>Fungi</taxon>
        <taxon>Dikarya</taxon>
        <taxon>Basidiomycota</taxon>
        <taxon>Agaricomycotina</taxon>
        <taxon>Agaricomycetes</taxon>
        <taxon>Gloeophyllales</taxon>
        <taxon>Gloeophyllaceae</taxon>
        <taxon>Heliocybe</taxon>
    </lineage>
</organism>
<accession>A0A5C3MNZ7</accession>
<keyword evidence="2" id="KW-1185">Reference proteome</keyword>